<accession>A0A4Z0M0K0</accession>
<evidence type="ECO:0000313" key="9">
    <source>
        <dbReference type="EMBL" id="TGD73132.1"/>
    </source>
</evidence>
<dbReference type="AlphaFoldDB" id="A0A4Z0M0K0"/>
<dbReference type="PANTHER" id="PTHR36307:SF1">
    <property type="entry name" value="FLAGELLA BASAL BODY P-RING FORMATION PROTEIN FLGA"/>
    <property type="match status" value="1"/>
</dbReference>
<evidence type="ECO:0000256" key="4">
    <source>
        <dbReference type="ARBA" id="ARBA00022729"/>
    </source>
</evidence>
<dbReference type="CDD" id="cd11614">
    <property type="entry name" value="SAF_CpaB_FlgA_like"/>
    <property type="match status" value="1"/>
</dbReference>
<dbReference type="OrthoDB" id="6236246at2"/>
<keyword evidence="5" id="KW-0574">Periplasm</keyword>
<dbReference type="Gene3D" id="3.90.1210.10">
    <property type="entry name" value="Antifreeze-like/N-acetylneuraminic acid synthase C-terminal domain"/>
    <property type="match status" value="1"/>
</dbReference>
<protein>
    <recommendedName>
        <fullName evidence="3">Flagella basal body P-ring formation protein FlgA</fullName>
    </recommendedName>
</protein>
<keyword evidence="9" id="KW-0282">Flagellum</keyword>
<dbReference type="Proteomes" id="UP000298050">
    <property type="component" value="Unassembled WGS sequence"/>
</dbReference>
<feature type="signal peptide" evidence="7">
    <location>
        <begin position="1"/>
        <end position="28"/>
    </location>
</feature>
<comment type="caution">
    <text evidence="9">The sequence shown here is derived from an EMBL/GenBank/DDBJ whole genome shotgun (WGS) entry which is preliminary data.</text>
</comment>
<comment type="similarity">
    <text evidence="2">Belongs to the FlgA family.</text>
</comment>
<evidence type="ECO:0000313" key="10">
    <source>
        <dbReference type="Proteomes" id="UP000298050"/>
    </source>
</evidence>
<feature type="domain" description="SAF" evidence="8">
    <location>
        <begin position="112"/>
        <end position="174"/>
    </location>
</feature>
<evidence type="ECO:0000256" key="7">
    <source>
        <dbReference type="SAM" id="SignalP"/>
    </source>
</evidence>
<evidence type="ECO:0000256" key="1">
    <source>
        <dbReference type="ARBA" id="ARBA00004418"/>
    </source>
</evidence>
<sequence length="236" mass="25395">MTRQIFHRAIPIASFTCWLLAGAWLAPAVAETADSAAGRAAVAAVEERFANLGDSLQVTVLDTRHDLEQCAQPDAFLRNTAISRSGRLYVGVHCQGEREQTLYLQVQLRVQGSYLVAGRDIAAGTLISADMLEPREGDLTPLLGEAVLHPEDAVGRVARRNLTAGSVLRSRNLETFMLVARGQPVFFDVVGSGFRITGKGEALEAGNPGETIRIRTESRKTLSGVVSNRGTVQVAL</sequence>
<comment type="function">
    <text evidence="6">Involved in the assembly process of the P-ring formation. It may associate with FlgF on the rod constituting a structure essential for the P-ring assembly or may act as a modulator protein for the P-ring assembly.</text>
</comment>
<proteinExistence type="inferred from homology"/>
<dbReference type="GO" id="GO:0044780">
    <property type="term" value="P:bacterial-type flagellum assembly"/>
    <property type="evidence" value="ECO:0007669"/>
    <property type="project" value="InterPro"/>
</dbReference>
<dbReference type="Gene3D" id="2.30.30.760">
    <property type="match status" value="1"/>
</dbReference>
<gene>
    <name evidence="9" type="primary">flgA</name>
    <name evidence="9" type="ORF">E4634_12700</name>
</gene>
<keyword evidence="4 7" id="KW-0732">Signal</keyword>
<comment type="subcellular location">
    <subcellularLocation>
        <location evidence="1">Periplasm</location>
    </subcellularLocation>
</comment>
<dbReference type="Pfam" id="PF13144">
    <property type="entry name" value="ChapFlgA"/>
    <property type="match status" value="1"/>
</dbReference>
<dbReference type="InterPro" id="IPR017585">
    <property type="entry name" value="SAF_FlgA"/>
</dbReference>
<dbReference type="RefSeq" id="WP_135444440.1">
    <property type="nucleotide sequence ID" value="NZ_SRLE01000008.1"/>
</dbReference>
<reference evidence="9 10" key="1">
    <citation type="submission" date="2019-04" db="EMBL/GenBank/DDBJ databases">
        <title>Taxonomy of novel Haliea sp. from mangrove soil of West Coast of India.</title>
        <authorList>
            <person name="Verma A."/>
            <person name="Kumar P."/>
            <person name="Krishnamurthi S."/>
        </authorList>
    </citation>
    <scope>NUCLEOTIDE SEQUENCE [LARGE SCALE GENOMIC DNA]</scope>
    <source>
        <strain evidence="9 10">SAOS-164</strain>
    </source>
</reference>
<evidence type="ECO:0000259" key="8">
    <source>
        <dbReference type="SMART" id="SM00858"/>
    </source>
</evidence>
<feature type="chain" id="PRO_5044501114" description="Flagella basal body P-ring formation protein FlgA" evidence="7">
    <location>
        <begin position="29"/>
        <end position="236"/>
    </location>
</feature>
<name>A0A4Z0M0K0_9GAMM</name>
<dbReference type="GO" id="GO:0042597">
    <property type="term" value="C:periplasmic space"/>
    <property type="evidence" value="ECO:0007669"/>
    <property type="project" value="UniProtKB-SubCell"/>
</dbReference>
<dbReference type="EMBL" id="SRLE01000008">
    <property type="protein sequence ID" value="TGD73132.1"/>
    <property type="molecule type" value="Genomic_DNA"/>
</dbReference>
<evidence type="ECO:0000256" key="2">
    <source>
        <dbReference type="ARBA" id="ARBA00010474"/>
    </source>
</evidence>
<dbReference type="InterPro" id="IPR013974">
    <property type="entry name" value="SAF"/>
</dbReference>
<evidence type="ECO:0000256" key="3">
    <source>
        <dbReference type="ARBA" id="ARBA00014754"/>
    </source>
</evidence>
<evidence type="ECO:0000256" key="6">
    <source>
        <dbReference type="ARBA" id="ARBA00025643"/>
    </source>
</evidence>
<dbReference type="SMART" id="SM00858">
    <property type="entry name" value="SAF"/>
    <property type="match status" value="1"/>
</dbReference>
<evidence type="ECO:0000256" key="5">
    <source>
        <dbReference type="ARBA" id="ARBA00022764"/>
    </source>
</evidence>
<dbReference type="InterPro" id="IPR039246">
    <property type="entry name" value="Flagellar_FlgA"/>
</dbReference>
<keyword evidence="9" id="KW-0969">Cilium</keyword>
<dbReference type="PANTHER" id="PTHR36307">
    <property type="entry name" value="FLAGELLA BASAL BODY P-RING FORMATION PROTEIN FLGA"/>
    <property type="match status" value="1"/>
</dbReference>
<keyword evidence="10" id="KW-1185">Reference proteome</keyword>
<organism evidence="9 10">
    <name type="scientific">Mangrovimicrobium sediminis</name>
    <dbReference type="NCBI Taxonomy" id="2562682"/>
    <lineage>
        <taxon>Bacteria</taxon>
        <taxon>Pseudomonadati</taxon>
        <taxon>Pseudomonadota</taxon>
        <taxon>Gammaproteobacteria</taxon>
        <taxon>Cellvibrionales</taxon>
        <taxon>Halieaceae</taxon>
        <taxon>Mangrovimicrobium</taxon>
    </lineage>
</organism>
<keyword evidence="9" id="KW-0966">Cell projection</keyword>